<dbReference type="STRING" id="455193.SAMN05421805_101161"/>
<evidence type="ECO:0000313" key="4">
    <source>
        <dbReference type="Proteomes" id="UP000199398"/>
    </source>
</evidence>
<dbReference type="RefSeq" id="WP_143121522.1">
    <property type="nucleotide sequence ID" value="NZ_FOUP01000001.1"/>
</dbReference>
<evidence type="ECO:0000313" key="3">
    <source>
        <dbReference type="EMBL" id="SFM40575.1"/>
    </source>
</evidence>
<feature type="compositionally biased region" description="Polar residues" evidence="1">
    <location>
        <begin position="221"/>
        <end position="239"/>
    </location>
</feature>
<reference evidence="3 4" key="1">
    <citation type="submission" date="2016-10" db="EMBL/GenBank/DDBJ databases">
        <authorList>
            <person name="de Groot N.N."/>
        </authorList>
    </citation>
    <scope>NUCLEOTIDE SEQUENCE [LARGE SCALE GENOMIC DNA]</scope>
    <source>
        <strain evidence="3 4">CPCC 201259</strain>
    </source>
</reference>
<feature type="region of interest" description="Disordered" evidence="1">
    <location>
        <begin position="273"/>
        <end position="292"/>
    </location>
</feature>
<dbReference type="Proteomes" id="UP000199398">
    <property type="component" value="Unassembled WGS sequence"/>
</dbReference>
<dbReference type="Gene3D" id="3.30.70.1230">
    <property type="entry name" value="Nucleotide cyclase"/>
    <property type="match status" value="1"/>
</dbReference>
<dbReference type="InterPro" id="IPR029787">
    <property type="entry name" value="Nucleotide_cyclase"/>
</dbReference>
<dbReference type="EMBL" id="FOUP01000001">
    <property type="protein sequence ID" value="SFM40575.1"/>
    <property type="molecule type" value="Genomic_DNA"/>
</dbReference>
<feature type="region of interest" description="Disordered" evidence="1">
    <location>
        <begin position="205"/>
        <end position="245"/>
    </location>
</feature>
<organism evidence="3 4">
    <name type="scientific">Saccharopolyspora antimicrobica</name>
    <dbReference type="NCBI Taxonomy" id="455193"/>
    <lineage>
        <taxon>Bacteria</taxon>
        <taxon>Bacillati</taxon>
        <taxon>Actinomycetota</taxon>
        <taxon>Actinomycetes</taxon>
        <taxon>Pseudonocardiales</taxon>
        <taxon>Pseudonocardiaceae</taxon>
        <taxon>Saccharopolyspora</taxon>
    </lineage>
</organism>
<keyword evidence="5" id="KW-1185">Reference proteome</keyword>
<dbReference type="AlphaFoldDB" id="A0A1I4QLK7"/>
<dbReference type="OrthoDB" id="3628614at2"/>
<gene>
    <name evidence="2" type="ORF">ATL45_6832</name>
    <name evidence="3" type="ORF">SAMN05421805_101161</name>
</gene>
<dbReference type="EMBL" id="RBXX01000002">
    <property type="protein sequence ID" value="RKT88398.1"/>
    <property type="molecule type" value="Genomic_DNA"/>
</dbReference>
<sequence length="292" mass="31507">MPEAPDIALMPEHSALLAVDVIGSGSSRPEHLGTIPDLVRDLTQAALRAVGLDGDRAQDDQFTGDGFLRAYPSRFLPALIDMINVLDSLLAEHNRTTKPEIRLRVAVHLGPLPARRGFYRPNIDLSRLLEAAAFKHVVGHCREHITGDTFTTALILSDNAYQTVFQGDYTRVVSRNEFAQLLITNNEFEERSWVRVTGVHPTQISSIPPATASPGDAIPSFSDSGQAISATQSANTSSHVGGRSSEVQAGTVHGNVSQSDQGKYVVAADHAQGVQIGDGNTQHVDFRRSPSE</sequence>
<evidence type="ECO:0000313" key="2">
    <source>
        <dbReference type="EMBL" id="RKT88398.1"/>
    </source>
</evidence>
<dbReference type="Proteomes" id="UP000270697">
    <property type="component" value="Unassembled WGS sequence"/>
</dbReference>
<protein>
    <recommendedName>
        <fullName evidence="6">Guanylate cyclase domain-containing protein</fullName>
    </recommendedName>
</protein>
<evidence type="ECO:0008006" key="6">
    <source>
        <dbReference type="Google" id="ProtNLM"/>
    </source>
</evidence>
<reference evidence="2 5" key="2">
    <citation type="submission" date="2018-10" db="EMBL/GenBank/DDBJ databases">
        <title>Sequencing the genomes of 1000 actinobacteria strains.</title>
        <authorList>
            <person name="Klenk H.-P."/>
        </authorList>
    </citation>
    <scope>NUCLEOTIDE SEQUENCE [LARGE SCALE GENOMIC DNA]</scope>
    <source>
        <strain evidence="2 5">DSM 45119</strain>
    </source>
</reference>
<evidence type="ECO:0000313" key="5">
    <source>
        <dbReference type="Proteomes" id="UP000270697"/>
    </source>
</evidence>
<evidence type="ECO:0000256" key="1">
    <source>
        <dbReference type="SAM" id="MobiDB-lite"/>
    </source>
</evidence>
<accession>A0A1I4QLK7</accession>
<proteinExistence type="predicted"/>
<name>A0A1I4QLK7_9PSEU</name>